<keyword evidence="14" id="KW-0862">Zinc</keyword>
<gene>
    <name evidence="23" type="ORF">HPB48_009858</name>
</gene>
<evidence type="ECO:0000256" key="8">
    <source>
        <dbReference type="ARBA" id="ARBA00022645"/>
    </source>
</evidence>
<evidence type="ECO:0000313" key="23">
    <source>
        <dbReference type="EMBL" id="KAH9375802.1"/>
    </source>
</evidence>
<evidence type="ECO:0000256" key="18">
    <source>
        <dbReference type="ARBA" id="ARBA00023180"/>
    </source>
</evidence>
<dbReference type="FunFam" id="3.50.30.30:FF:000009">
    <property type="entry name" value="Carboxypeptidase Q"/>
    <property type="match status" value="1"/>
</dbReference>
<keyword evidence="13" id="KW-0256">Endoplasmic reticulum</keyword>
<keyword evidence="17" id="KW-0865">Zymogen</keyword>
<evidence type="ECO:0000256" key="20">
    <source>
        <dbReference type="ARBA" id="ARBA00025833"/>
    </source>
</evidence>
<dbReference type="Gene3D" id="3.50.30.30">
    <property type="match status" value="1"/>
</dbReference>
<evidence type="ECO:0000256" key="9">
    <source>
        <dbReference type="ARBA" id="ARBA00022670"/>
    </source>
</evidence>
<evidence type="ECO:0000256" key="11">
    <source>
        <dbReference type="ARBA" id="ARBA00022729"/>
    </source>
</evidence>
<keyword evidence="18" id="KW-0325">Glycoprotein</keyword>
<comment type="subcellular location">
    <subcellularLocation>
        <location evidence="1">Endoplasmic reticulum</location>
    </subcellularLocation>
    <subcellularLocation>
        <location evidence="3">Golgi apparatus</location>
    </subcellularLocation>
    <subcellularLocation>
        <location evidence="2">Lysosome</location>
    </subcellularLocation>
    <subcellularLocation>
        <location evidence="4">Secreted</location>
    </subcellularLocation>
</comment>
<dbReference type="EMBL" id="JABSTR010000007">
    <property type="protein sequence ID" value="KAH9375802.1"/>
    <property type="molecule type" value="Genomic_DNA"/>
</dbReference>
<dbReference type="PANTHER" id="PTHR12053">
    <property type="entry name" value="PROTEASE FAMILY M28 PLASMA GLUTAMATE CARBOXYPEPTIDASE-RELATED"/>
    <property type="match status" value="1"/>
</dbReference>
<comment type="caution">
    <text evidence="23">The sequence shown here is derived from an EMBL/GenBank/DDBJ whole genome shotgun (WGS) entry which is preliminary data.</text>
</comment>
<dbReference type="GO" id="GO:0004180">
    <property type="term" value="F:carboxypeptidase activity"/>
    <property type="evidence" value="ECO:0007669"/>
    <property type="project" value="UniProtKB-KW"/>
</dbReference>
<proteinExistence type="inferred from homology"/>
<keyword evidence="9" id="KW-0645">Protease</keyword>
<accession>A0A9J6GKQ1</accession>
<evidence type="ECO:0000256" key="16">
    <source>
        <dbReference type="ARBA" id="ARBA00023049"/>
    </source>
</evidence>
<evidence type="ECO:0000256" key="2">
    <source>
        <dbReference type="ARBA" id="ARBA00004371"/>
    </source>
</evidence>
<dbReference type="GO" id="GO:0005794">
    <property type="term" value="C:Golgi apparatus"/>
    <property type="evidence" value="ECO:0007669"/>
    <property type="project" value="UniProtKB-SubCell"/>
</dbReference>
<evidence type="ECO:0000256" key="3">
    <source>
        <dbReference type="ARBA" id="ARBA00004555"/>
    </source>
</evidence>
<evidence type="ECO:0000256" key="12">
    <source>
        <dbReference type="ARBA" id="ARBA00022801"/>
    </source>
</evidence>
<name>A0A9J6GKQ1_HAELO</name>
<dbReference type="GO" id="GO:0005783">
    <property type="term" value="C:endoplasmic reticulum"/>
    <property type="evidence" value="ECO:0007669"/>
    <property type="project" value="UniProtKB-SubCell"/>
</dbReference>
<evidence type="ECO:0000256" key="19">
    <source>
        <dbReference type="ARBA" id="ARBA00023228"/>
    </source>
</evidence>
<keyword evidence="19" id="KW-0458">Lysosome</keyword>
<dbReference type="GO" id="GO:0043171">
    <property type="term" value="P:peptide catabolic process"/>
    <property type="evidence" value="ECO:0007669"/>
    <property type="project" value="TreeGrafter"/>
</dbReference>
<dbReference type="PANTHER" id="PTHR12053:SF3">
    <property type="entry name" value="CARBOXYPEPTIDASE Q"/>
    <property type="match status" value="1"/>
</dbReference>
<dbReference type="OrthoDB" id="10013407at2759"/>
<keyword evidence="16" id="KW-0482">Metalloprotease</keyword>
<evidence type="ECO:0000256" key="15">
    <source>
        <dbReference type="ARBA" id="ARBA00023034"/>
    </source>
</evidence>
<dbReference type="Pfam" id="PF04389">
    <property type="entry name" value="Peptidase_M28"/>
    <property type="match status" value="1"/>
</dbReference>
<dbReference type="InterPro" id="IPR039866">
    <property type="entry name" value="CPQ"/>
</dbReference>
<keyword evidence="12" id="KW-0378">Hydrolase</keyword>
<comment type="subunit">
    <text evidence="20">Homodimer. The monomeric form is inactive while the homodimer is active.</text>
</comment>
<dbReference type="Proteomes" id="UP000821853">
    <property type="component" value="Chromosome 5"/>
</dbReference>
<dbReference type="GO" id="GO:0070573">
    <property type="term" value="F:metallodipeptidase activity"/>
    <property type="evidence" value="ECO:0007669"/>
    <property type="project" value="InterPro"/>
</dbReference>
<keyword evidence="11" id="KW-0732">Signal</keyword>
<comment type="similarity">
    <text evidence="5">Belongs to the peptidase M28 family.</text>
</comment>
<dbReference type="InterPro" id="IPR007484">
    <property type="entry name" value="Peptidase_M28"/>
</dbReference>
<keyword evidence="24" id="KW-1185">Reference proteome</keyword>
<keyword evidence="7" id="KW-0964">Secreted</keyword>
<evidence type="ECO:0000256" key="17">
    <source>
        <dbReference type="ARBA" id="ARBA00023145"/>
    </source>
</evidence>
<evidence type="ECO:0000256" key="6">
    <source>
        <dbReference type="ARBA" id="ARBA00014116"/>
    </source>
</evidence>
<sequence>MLLEHARGPNNNGCNLPASLAEQIGSYEPLVRRILAAFDGGPLSGTTYSALAEFVDWFGHRIVGSESLEAGIDHLVESLEAAGVDRVWTEPVETPVWIRGKEEAFLVEPRRVPLAVLGLGGSVATPPGGITAPVVVVRSFEELDRRQDEVNGTIVLFNPEWIDYFQYVPHRSQGASRAARYGAVGALIRSATSKSLYTLHTGMLRYDSTVPKIPAASVTVEDADFLTRLADRGSRVVVHLEMSNNHSQGVSRNIIADIVGSVHPEQFVILGAHTDSWDVGQGAIDDGCGVFIGLAAMAYVRRLQQRPRRTLRLVLWTSEENGLVGSAEFVRKHRDEMGNISLALESDFGTFAPLGLTTTSENNVTRCILQRVLSLLAPIGATRLEDAGQRGSDVVKLAELGVPASILLNRNERYFDYHHTHADTVSALNSRDMDRCAALWTAVGYIVADLREMLPRN</sequence>
<evidence type="ECO:0000259" key="22">
    <source>
        <dbReference type="Pfam" id="PF04389"/>
    </source>
</evidence>
<dbReference type="GO" id="GO:0005764">
    <property type="term" value="C:lysosome"/>
    <property type="evidence" value="ECO:0007669"/>
    <property type="project" value="UniProtKB-SubCell"/>
</dbReference>
<keyword evidence="8" id="KW-0121">Carboxypeptidase</keyword>
<evidence type="ECO:0000256" key="1">
    <source>
        <dbReference type="ARBA" id="ARBA00004240"/>
    </source>
</evidence>
<keyword evidence="10" id="KW-0479">Metal-binding</keyword>
<dbReference type="GO" id="GO:0046872">
    <property type="term" value="F:metal ion binding"/>
    <property type="evidence" value="ECO:0007669"/>
    <property type="project" value="UniProtKB-KW"/>
</dbReference>
<dbReference type="GO" id="GO:0005615">
    <property type="term" value="C:extracellular space"/>
    <property type="evidence" value="ECO:0007669"/>
    <property type="project" value="TreeGrafter"/>
</dbReference>
<evidence type="ECO:0000256" key="4">
    <source>
        <dbReference type="ARBA" id="ARBA00004613"/>
    </source>
</evidence>
<dbReference type="VEuPathDB" id="VectorBase:HLOH_063026"/>
<protein>
    <recommendedName>
        <fullName evidence="6">Carboxypeptidase Q</fullName>
    </recommendedName>
    <alternativeName>
        <fullName evidence="21">Plasma glutamate carboxypeptidase</fullName>
    </alternativeName>
</protein>
<organism evidence="23 24">
    <name type="scientific">Haemaphysalis longicornis</name>
    <name type="common">Bush tick</name>
    <dbReference type="NCBI Taxonomy" id="44386"/>
    <lineage>
        <taxon>Eukaryota</taxon>
        <taxon>Metazoa</taxon>
        <taxon>Ecdysozoa</taxon>
        <taxon>Arthropoda</taxon>
        <taxon>Chelicerata</taxon>
        <taxon>Arachnida</taxon>
        <taxon>Acari</taxon>
        <taxon>Parasitiformes</taxon>
        <taxon>Ixodida</taxon>
        <taxon>Ixodoidea</taxon>
        <taxon>Ixodidae</taxon>
        <taxon>Haemaphysalinae</taxon>
        <taxon>Haemaphysalis</taxon>
    </lineage>
</organism>
<reference evidence="23 24" key="1">
    <citation type="journal article" date="2020" name="Cell">
        <title>Large-Scale Comparative Analyses of Tick Genomes Elucidate Their Genetic Diversity and Vector Capacities.</title>
        <authorList>
            <consortium name="Tick Genome and Microbiome Consortium (TIGMIC)"/>
            <person name="Jia N."/>
            <person name="Wang J."/>
            <person name="Shi W."/>
            <person name="Du L."/>
            <person name="Sun Y."/>
            <person name="Zhan W."/>
            <person name="Jiang J.F."/>
            <person name="Wang Q."/>
            <person name="Zhang B."/>
            <person name="Ji P."/>
            <person name="Bell-Sakyi L."/>
            <person name="Cui X.M."/>
            <person name="Yuan T.T."/>
            <person name="Jiang B.G."/>
            <person name="Yang W.F."/>
            <person name="Lam T.T."/>
            <person name="Chang Q.C."/>
            <person name="Ding S.J."/>
            <person name="Wang X.J."/>
            <person name="Zhu J.G."/>
            <person name="Ruan X.D."/>
            <person name="Zhao L."/>
            <person name="Wei J.T."/>
            <person name="Ye R.Z."/>
            <person name="Que T.C."/>
            <person name="Du C.H."/>
            <person name="Zhou Y.H."/>
            <person name="Cheng J.X."/>
            <person name="Dai P.F."/>
            <person name="Guo W.B."/>
            <person name="Han X.H."/>
            <person name="Huang E.J."/>
            <person name="Li L.F."/>
            <person name="Wei W."/>
            <person name="Gao Y.C."/>
            <person name="Liu J.Z."/>
            <person name="Shao H.Z."/>
            <person name="Wang X."/>
            <person name="Wang C.C."/>
            <person name="Yang T.C."/>
            <person name="Huo Q.B."/>
            <person name="Li W."/>
            <person name="Chen H.Y."/>
            <person name="Chen S.E."/>
            <person name="Zhou L.G."/>
            <person name="Ni X.B."/>
            <person name="Tian J.H."/>
            <person name="Sheng Y."/>
            <person name="Liu T."/>
            <person name="Pan Y.S."/>
            <person name="Xia L.Y."/>
            <person name="Li J."/>
            <person name="Zhao F."/>
            <person name="Cao W.C."/>
        </authorList>
    </citation>
    <scope>NUCLEOTIDE SEQUENCE [LARGE SCALE GENOMIC DNA]</scope>
    <source>
        <strain evidence="23">HaeL-2018</strain>
    </source>
</reference>
<evidence type="ECO:0000256" key="13">
    <source>
        <dbReference type="ARBA" id="ARBA00022824"/>
    </source>
</evidence>
<dbReference type="OMA" id="RNERYFH"/>
<keyword evidence="15" id="KW-0333">Golgi apparatus</keyword>
<dbReference type="AlphaFoldDB" id="A0A9J6GKQ1"/>
<evidence type="ECO:0000256" key="10">
    <source>
        <dbReference type="ARBA" id="ARBA00022723"/>
    </source>
</evidence>
<evidence type="ECO:0000256" key="21">
    <source>
        <dbReference type="ARBA" id="ARBA00033328"/>
    </source>
</evidence>
<evidence type="ECO:0000256" key="7">
    <source>
        <dbReference type="ARBA" id="ARBA00022525"/>
    </source>
</evidence>
<dbReference type="SUPFAM" id="SSF53187">
    <property type="entry name" value="Zn-dependent exopeptidases"/>
    <property type="match status" value="1"/>
</dbReference>
<evidence type="ECO:0000256" key="5">
    <source>
        <dbReference type="ARBA" id="ARBA00010918"/>
    </source>
</evidence>
<feature type="domain" description="Peptidase M28" evidence="22">
    <location>
        <begin position="253"/>
        <end position="442"/>
    </location>
</feature>
<dbReference type="Gene3D" id="3.40.630.10">
    <property type="entry name" value="Zn peptidases"/>
    <property type="match status" value="1"/>
</dbReference>
<evidence type="ECO:0000256" key="14">
    <source>
        <dbReference type="ARBA" id="ARBA00022833"/>
    </source>
</evidence>
<evidence type="ECO:0000313" key="24">
    <source>
        <dbReference type="Proteomes" id="UP000821853"/>
    </source>
</evidence>
<dbReference type="GO" id="GO:0006508">
    <property type="term" value="P:proteolysis"/>
    <property type="evidence" value="ECO:0007669"/>
    <property type="project" value="UniProtKB-KW"/>
</dbReference>